<dbReference type="OrthoDB" id="59343at2"/>
<dbReference type="AlphaFoldDB" id="H8GXP2"/>
<protein>
    <recommendedName>
        <fullName evidence="3">Portal protein</fullName>
    </recommendedName>
</protein>
<dbReference type="HOGENOM" id="CLU_538314_0_0_0"/>
<dbReference type="KEGG" id="dgo:DGo_CA1967"/>
<sequence length="506" mass="55215">MNNPLLRLLLARLNEAQTDLNRLGLYASGRTLGVNGSFWKGRKGKGGDMTQVLTSLVQDDQIGPAIKRIVDGQLDKDPDWQALEGPATLISTGEAAPEGAGESVRPDERVDAMTTWHTEAALITALRSAAWAYQWAGRMVLRVYIPDEYRDLIESRAAWTLAEALELVHVQSVDPRDGGPVIDAHGRVLGYFFAYQVTDPVRRTTTKWVEFHTQDTVQLYQRVGGLALNPVGEPMPNPLYDETRLGSRRREYLMWHADRLGGTAITPSAIDAQDRLNAANTYMGRNDDMTGFRMIVTGNAETPVDDLGKPTTWKAGPDVVITLIGIPKDDRDNPTDGGRETPTFQIIDPVDPRTHSIPSINHWGRKVMAAFDQGWAADGELEVSGESKRVSRKPHDKRVIFASVDTGAGMAWALRAGLMLASSLVGEEALREAAAVRFRPRMYLDVDSANLAEYLAKLSAYEKGGLDLESLLESTPSLTDVASVKARVEAEQAAKAKEAGTGAAGA</sequence>
<evidence type="ECO:0000313" key="2">
    <source>
        <dbReference type="Proteomes" id="UP000007575"/>
    </source>
</evidence>
<evidence type="ECO:0008006" key="3">
    <source>
        <dbReference type="Google" id="ProtNLM"/>
    </source>
</evidence>
<proteinExistence type="predicted"/>
<dbReference type="RefSeq" id="WP_014685377.1">
    <property type="nucleotide sequence ID" value="NC_017790.1"/>
</dbReference>
<dbReference type="PATRIC" id="fig|745776.4.peg.2020"/>
<organism evidence="1 2">
    <name type="scientific">Deinococcus gobiensis (strain DSM 21396 / JCM 16679 / CGMCC 1.7299 / I-0)</name>
    <dbReference type="NCBI Taxonomy" id="745776"/>
    <lineage>
        <taxon>Bacteria</taxon>
        <taxon>Thermotogati</taxon>
        <taxon>Deinococcota</taxon>
        <taxon>Deinococci</taxon>
        <taxon>Deinococcales</taxon>
        <taxon>Deinococcaceae</taxon>
        <taxon>Deinococcus</taxon>
    </lineage>
</organism>
<keyword evidence="2" id="KW-1185">Reference proteome</keyword>
<dbReference type="Proteomes" id="UP000007575">
    <property type="component" value="Chromosome"/>
</dbReference>
<gene>
    <name evidence="1" type="ordered locus">DGo_CA1967</name>
</gene>
<name>H8GXP2_DEIGI</name>
<accession>H8GXP2</accession>
<dbReference type="STRING" id="745776.DGo_CA1967"/>
<reference evidence="1 2" key="1">
    <citation type="journal article" date="2012" name="PLoS ONE">
        <title>Genome sequence and transcriptome analysis of the radioresistant bacterium Deinococcus gobiensis: insights into the extreme environmental adaptations.</title>
        <authorList>
            <person name="Yuan M."/>
            <person name="Chen M."/>
            <person name="Zhang W."/>
            <person name="Lu W."/>
            <person name="Wang J."/>
            <person name="Yang M."/>
            <person name="Zhao P."/>
            <person name="Tang R."/>
            <person name="Li X."/>
            <person name="Hao Y."/>
            <person name="Zhou Z."/>
            <person name="Zhan Y."/>
            <person name="Yu H."/>
            <person name="Teng C."/>
            <person name="Yan Y."/>
            <person name="Ping S."/>
            <person name="Wang Y."/>
            <person name="Lin M."/>
        </authorList>
    </citation>
    <scope>NUCLEOTIDE SEQUENCE [LARGE SCALE GENOMIC DNA]</scope>
    <source>
        <strain evidence="1 2">I-0</strain>
    </source>
</reference>
<evidence type="ECO:0000313" key="1">
    <source>
        <dbReference type="EMBL" id="AFD25894.1"/>
    </source>
</evidence>
<dbReference type="EMBL" id="CP002191">
    <property type="protein sequence ID" value="AFD25894.1"/>
    <property type="molecule type" value="Genomic_DNA"/>
</dbReference>